<feature type="domain" description="HTH cro/C1-type" evidence="2">
    <location>
        <begin position="6"/>
        <end position="60"/>
    </location>
</feature>
<protein>
    <submittedName>
        <fullName evidence="3">XRE family transcriptional regulator</fullName>
    </submittedName>
</protein>
<organism evidence="3 4">
    <name type="scientific">Eubacterium maltosivorans</name>
    <dbReference type="NCBI Taxonomy" id="2041044"/>
    <lineage>
        <taxon>Bacteria</taxon>
        <taxon>Bacillati</taxon>
        <taxon>Bacillota</taxon>
        <taxon>Clostridia</taxon>
        <taxon>Eubacteriales</taxon>
        <taxon>Eubacteriaceae</taxon>
        <taxon>Eubacterium</taxon>
    </lineage>
</organism>
<reference evidence="3 4" key="1">
    <citation type="submission" date="2018-05" db="EMBL/GenBank/DDBJ databases">
        <title>Genome comparison of Eubacterium sp.</title>
        <authorList>
            <person name="Feng Y."/>
            <person name="Sanchez-Andrea I."/>
            <person name="Stams A.J.M."/>
            <person name="De Vos W.M."/>
        </authorList>
    </citation>
    <scope>NUCLEOTIDE SEQUENCE [LARGE SCALE GENOMIC DNA]</scope>
    <source>
        <strain evidence="3 4">YI</strain>
    </source>
</reference>
<name>A0A4P9C701_EUBML</name>
<dbReference type="Pfam" id="PF01381">
    <property type="entry name" value="HTH_3"/>
    <property type="match status" value="1"/>
</dbReference>
<dbReference type="CDD" id="cd00093">
    <property type="entry name" value="HTH_XRE"/>
    <property type="match status" value="1"/>
</dbReference>
<evidence type="ECO:0000256" key="1">
    <source>
        <dbReference type="ARBA" id="ARBA00023125"/>
    </source>
</evidence>
<evidence type="ECO:0000259" key="2">
    <source>
        <dbReference type="PROSITE" id="PS50943"/>
    </source>
</evidence>
<evidence type="ECO:0000313" key="4">
    <source>
        <dbReference type="Proteomes" id="UP000218387"/>
    </source>
</evidence>
<dbReference type="InterPro" id="IPR001387">
    <property type="entry name" value="Cro/C1-type_HTH"/>
</dbReference>
<dbReference type="AlphaFoldDB" id="A0A4P9C701"/>
<dbReference type="SUPFAM" id="SSF47413">
    <property type="entry name" value="lambda repressor-like DNA-binding domains"/>
    <property type="match status" value="1"/>
</dbReference>
<dbReference type="RefSeq" id="WP_096920666.1">
    <property type="nucleotide sequence ID" value="NZ_CP029487.1"/>
</dbReference>
<dbReference type="InterPro" id="IPR010982">
    <property type="entry name" value="Lambda_DNA-bd_dom_sf"/>
</dbReference>
<dbReference type="SMART" id="SM00530">
    <property type="entry name" value="HTH_XRE"/>
    <property type="match status" value="1"/>
</dbReference>
<keyword evidence="1" id="KW-0238">DNA-binding</keyword>
<dbReference type="PANTHER" id="PTHR46558:SF11">
    <property type="entry name" value="HTH-TYPE TRANSCRIPTIONAL REGULATOR XRE"/>
    <property type="match status" value="1"/>
</dbReference>
<dbReference type="GO" id="GO:0003677">
    <property type="term" value="F:DNA binding"/>
    <property type="evidence" value="ECO:0007669"/>
    <property type="project" value="UniProtKB-KW"/>
</dbReference>
<dbReference type="Proteomes" id="UP000218387">
    <property type="component" value="Chromosome"/>
</dbReference>
<dbReference type="PANTHER" id="PTHR46558">
    <property type="entry name" value="TRACRIPTIONAL REGULATORY PROTEIN-RELATED-RELATED"/>
    <property type="match status" value="1"/>
</dbReference>
<accession>A0A4P9C701</accession>
<gene>
    <name evidence="3" type="ORF">CPZ25_007225</name>
</gene>
<keyword evidence="4" id="KW-1185">Reference proteome</keyword>
<sequence>MFGERLKQLRESKDITQQDLADILGVSVGTIGMYEIDKRMPNNKNRKKLAEYFGVSSDYLLGLSDDPTLTDTEAEQVDDLKAFLKDSDMRAMFKDYDLWTDEEKQAVLTVLKGQKALRESKE</sequence>
<dbReference type="Gene3D" id="1.10.260.40">
    <property type="entry name" value="lambda repressor-like DNA-binding domains"/>
    <property type="match status" value="1"/>
</dbReference>
<dbReference type="EMBL" id="CP029487">
    <property type="protein sequence ID" value="QCT71124.1"/>
    <property type="molecule type" value="Genomic_DNA"/>
</dbReference>
<dbReference type="KEGG" id="emt:CPZ25_007225"/>
<dbReference type="PROSITE" id="PS50943">
    <property type="entry name" value="HTH_CROC1"/>
    <property type="match status" value="1"/>
</dbReference>
<proteinExistence type="predicted"/>
<evidence type="ECO:0000313" key="3">
    <source>
        <dbReference type="EMBL" id="QCT71124.1"/>
    </source>
</evidence>